<feature type="transmembrane region" description="Helical" evidence="17">
    <location>
        <begin position="876"/>
        <end position="896"/>
    </location>
</feature>
<dbReference type="InterPro" id="IPR007174">
    <property type="entry name" value="Las1"/>
</dbReference>
<evidence type="ECO:0000256" key="4">
    <source>
        <dbReference type="ARBA" id="ARBA00005152"/>
    </source>
</evidence>
<evidence type="ECO:0000256" key="7">
    <source>
        <dbReference type="ARBA" id="ARBA00022692"/>
    </source>
</evidence>
<feature type="compositionally biased region" description="Polar residues" evidence="16">
    <location>
        <begin position="1858"/>
        <end position="1877"/>
    </location>
</feature>
<dbReference type="Proteomes" id="UP000005239">
    <property type="component" value="Unassembled WGS sequence"/>
</dbReference>
<feature type="binding site" evidence="15">
    <location>
        <position position="374"/>
    </location>
    <ligand>
        <name>Mg(2+)</name>
        <dbReference type="ChEBI" id="CHEBI:18420"/>
        <label>1</label>
        <note>catalytic</note>
    </ligand>
</feature>
<feature type="compositionally biased region" description="Low complexity" evidence="16">
    <location>
        <begin position="76"/>
        <end position="87"/>
    </location>
</feature>
<feature type="region of interest" description="Disordered" evidence="16">
    <location>
        <begin position="1149"/>
        <end position="1177"/>
    </location>
</feature>
<feature type="compositionally biased region" description="Low complexity" evidence="16">
    <location>
        <begin position="1972"/>
        <end position="1996"/>
    </location>
</feature>
<feature type="compositionally biased region" description="Basic and acidic residues" evidence="16">
    <location>
        <begin position="704"/>
        <end position="713"/>
    </location>
</feature>
<feature type="region of interest" description="Disordered" evidence="16">
    <location>
        <begin position="1893"/>
        <end position="1912"/>
    </location>
</feature>
<feature type="binding site" evidence="15">
    <location>
        <position position="496"/>
    </location>
    <ligand>
        <name>Mg(2+)</name>
        <dbReference type="ChEBI" id="CHEBI:18420"/>
        <label>1</label>
        <note>catalytic</note>
    </ligand>
</feature>
<feature type="compositionally biased region" description="Low complexity" evidence="16">
    <location>
        <begin position="2162"/>
        <end position="2181"/>
    </location>
</feature>
<proteinExistence type="inferred from homology"/>
<feature type="region of interest" description="Disordered" evidence="16">
    <location>
        <begin position="704"/>
        <end position="723"/>
    </location>
</feature>
<feature type="region of interest" description="Disordered" evidence="16">
    <location>
        <begin position="2094"/>
        <end position="2207"/>
    </location>
</feature>
<dbReference type="Pfam" id="PF04031">
    <property type="entry name" value="Las1"/>
    <property type="match status" value="1"/>
</dbReference>
<feature type="compositionally biased region" description="Low complexity" evidence="16">
    <location>
        <begin position="1462"/>
        <end position="1477"/>
    </location>
</feature>
<evidence type="ECO:0000256" key="16">
    <source>
        <dbReference type="SAM" id="MobiDB-lite"/>
    </source>
</evidence>
<dbReference type="GO" id="GO:0008254">
    <property type="term" value="F:3'-nucleotidase activity"/>
    <property type="evidence" value="ECO:0000318"/>
    <property type="project" value="GO_Central"/>
</dbReference>
<gene>
    <name evidence="18" type="primary">WBGene00204209</name>
</gene>
<evidence type="ECO:0000256" key="5">
    <source>
        <dbReference type="ARBA" id="ARBA00009759"/>
    </source>
</evidence>
<keyword evidence="11 17" id="KW-1133">Transmembrane helix</keyword>
<keyword evidence="19" id="KW-1185">Reference proteome</keyword>
<feature type="region of interest" description="Disordered" evidence="16">
    <location>
        <begin position="1536"/>
        <end position="1555"/>
    </location>
</feature>
<feature type="compositionally biased region" description="Basic and acidic residues" evidence="16">
    <location>
        <begin position="2050"/>
        <end position="2060"/>
    </location>
</feature>
<feature type="region of interest" description="Disordered" evidence="16">
    <location>
        <begin position="1035"/>
        <end position="1094"/>
    </location>
</feature>
<comment type="pathway">
    <text evidence="4">Polyol metabolism; myo-inositol biosynthesis; myo-inositol from D-glucose 6-phosphate: step 2/2.</text>
</comment>
<feature type="transmembrane region" description="Helical" evidence="17">
    <location>
        <begin position="1103"/>
        <end position="1125"/>
    </location>
</feature>
<feature type="compositionally biased region" description="Polar residues" evidence="16">
    <location>
        <begin position="2123"/>
        <end position="2135"/>
    </location>
</feature>
<dbReference type="SUPFAM" id="SSF56655">
    <property type="entry name" value="Carbohydrate phosphatase"/>
    <property type="match status" value="1"/>
</dbReference>
<dbReference type="GO" id="GO:0012505">
    <property type="term" value="C:endomembrane system"/>
    <property type="evidence" value="ECO:0000318"/>
    <property type="project" value="GO_Central"/>
</dbReference>
<evidence type="ECO:0000313" key="19">
    <source>
        <dbReference type="Proteomes" id="UP000005239"/>
    </source>
</evidence>
<evidence type="ECO:0000256" key="11">
    <source>
        <dbReference type="ARBA" id="ARBA00022989"/>
    </source>
</evidence>
<dbReference type="PANTHER" id="PTHR43028:SF4">
    <property type="entry name" value="INOSITOL MONOPHOSPHATASE 3"/>
    <property type="match status" value="1"/>
</dbReference>
<feature type="compositionally biased region" description="Pro residues" evidence="16">
    <location>
        <begin position="1208"/>
        <end position="1221"/>
    </location>
</feature>
<evidence type="ECO:0000256" key="17">
    <source>
        <dbReference type="SAM" id="Phobius"/>
    </source>
</evidence>
<feature type="region of interest" description="Disordered" evidence="16">
    <location>
        <begin position="1301"/>
        <end position="1332"/>
    </location>
</feature>
<evidence type="ECO:0000256" key="12">
    <source>
        <dbReference type="ARBA" id="ARBA00023136"/>
    </source>
</evidence>
<dbReference type="GO" id="GO:0046854">
    <property type="term" value="P:phosphatidylinositol phosphate biosynthetic process"/>
    <property type="evidence" value="ECO:0007669"/>
    <property type="project" value="InterPro"/>
</dbReference>
<name>A0A2A6BNE8_PRIPA</name>
<dbReference type="Pfam" id="PF00459">
    <property type="entry name" value="Inositol_P"/>
    <property type="match status" value="1"/>
</dbReference>
<dbReference type="EnsemblMetazoa" id="PPA31344.1">
    <property type="protein sequence ID" value="PPA31344.1"/>
    <property type="gene ID" value="WBGene00204209"/>
</dbReference>
<keyword evidence="8 15" id="KW-0479">Metal-binding</keyword>
<evidence type="ECO:0000256" key="9">
    <source>
        <dbReference type="ARBA" id="ARBA00022801"/>
    </source>
</evidence>
<sequence>MNSILYRSSTSTAVYGNEFGPVGGDMRSRAQPASSCERTANAKTSSTNTAVYGNEFGPVGGDMRSRAQPASSCERTANAKTSSTNTAVYGNEMGPLGGDMRSRVYPTYEVNTAKTSKSNQEINKLNSIISEVTALNEGGIQCNHEIRTAADRLPFLTVRQLQLFHPLETSINEIQRSSVEYRRLESLVDSFAFELEEVENEEQNRLAEIRATMQIQLHYKNVFKLVIFLGFVYLAYLIFFSSSNDVMPIIDVELRDVVSYAVLAVEMGGHAVAAIHKANKLAIQQKGLTDEGKAELLTKADLVSNKLILDVLRRFMGLKIVSEEHESESVTDEEAEAYREDRYSLWQSIRGSIDVLPSRKVRLEDLQVFVDPLDATQEFTEGLTEYVTVMVCITQGDDPIFGAIYRPFHNETIFGVANWGVMTSSGKKIKPPKDGEAPPTIVVSRSHAGEVKTLAEKAFGSGYSVESAGGSGYKTLRLVNATAELYIHETAIKKWDTCAGDAIVRALGGAMLDMDGSPLKYGPSTSVVNKRGLVVSARNPYTYYQKSEWQRVQSLFNSDSLEDLKECHIILTAWNHRTDRNKINVNDGCTSGDKLELPPDLAYMKLDTMRRQCAIAVIRFVNYINEMGQPGGGGKPLEMKKATAPFGVPGWLVDMRHEATHNELPILERLQKGLAFGRKWLWDNFWTRPVHEAMKKAVMGRDPNEISIERSGDGEEEDEESGRVNVDSAAIRRQNRLRDLLLEFVEWRGNNVNFQMVNCGMMDREEILIRIENALLQEPYDFYKVLLTDGFLILSNEQLDAYKDYDAYGDIPKHVQMFWEPVAVMSIENRSLQFFIIECMERLRENTISATSRAQLITWNKMLLDVAFTMKFPSRAWSSILSLIVALPGIFSSTLIKKVMDQLPELNEKRRRQVHRIMDISVHDEDGNVMEDSMTVKTIDDLKKAINTGEEKREGKEGTERDIADMIKKAHSNSGGVWSLSIEKEWRSIPLGMVPNQHFDAFSLIIDDTMLAQWGIVPSGPLNWNAVFDEQIPSSSSYSRDDSDPVVNNEMNKKEERTPKGKGITFAPPIKMGKRKSRGEAVDTEDSFRESMKKKKKTKRPSVFFLFSMIRLHFLLLAGLSAAQWNPNYNRYMAYNAVGYNNGAYPQTDYSGYKGNPDPVPQSFYQPDPPRPEFESNNGYDVIFTVAPPIPVAITNPHPSRISRGSTTPPPPPPSSSPSPSTPTSTSLPWWENEDTTTTQFPWWLTSPVTSPSTTRSTTQRSTTHRPSTTGITQWWTKKTEKPRPTPTWSTIQWWVATSTRPTPSTTKTTTTESPTTTTTERTTTTSTTTTTESPVIVREVITHAPSTTPSTLPSTPSLTRRTLPHESTIQWWKATTIRTPKKKMKRIDEGREWTKREETTTRIIPSSTTSSTVITPSTTRQSAGFEWWNAVTQRVTRPSTSPPFQWWAIPHSSTSHRMRTHTTSTISPSTSISSSISHERRTRPFTQSIPQWWRKRTTEEIESTTERITPITNTNTQRTTRAPETTTIPEEYVTEEYDEETTKVPSTTTEEPTTTPELIQFKTTQFKNTEVIVEVKEKKESEGDDGDVIDSSSEMKELYEEVDETLTSTQGWTTIEPSTTTESPPSTITVTPLLSSIPPSTSSLPSITSEWSSSSVPLPSSIPHSTPTHFTLPSLATESPRFVKIHLPFKRHSPLPFDHLIHLFATPSPHSLPPSSSSPSPPSITTVENECASDMTPLHVCVTSTQSPTTTTTDEPSSSTTTEQPVTVTIEVTKTIKHKKKTPKPAPLGNFNGNPLMFGVQKKTTPSTTTTTESTTTERMTNVPTTTVTVPVPSTTTSRPLPPSPSPSTTVNVITNPPITRTPLPQTTPSSPVTRGRISTTTEEVIEVKETTLPPRPSTSLPTTERTHHHSPRAITFAPQTDRPTTRIFPTTKWTTTTPNIDSFPTRVPTVIVPEATRFIVHSTRERNTQSPSTVSITHPTTTTVPTTEWTTTTEESIDRSTTIPPLPPIDHSSSPSPTLIPISPEDFDFELAATTTEQTGTRQIEVELRSNEKEEEKTPFAPPPDDFILPPEEKSTEFYVVDFDPIESLFTTTQKEEETTTNERVETTRESRTKILPIPSVKTTQPPKSTITETPIERSHSEPKTTDHSANHLLIPYGPESTTESTTTSTTSSPLSPRSSTRKSVKDRRKNVPKRAALSHALFSPAPIRTTMTRMRNETASTVSSPITHPPPSTPSLYQHATIPRIRVSVEAANVVNEEGDKEGPVGLSMKRKKIIKPFAASTTARTITMKPEKKCCPCCAENLELEYPSDALWTPQLENDKESSQSIPHPTVHMKTVPRWIPPRDTDYLYDEHLTVITEKEKEEDLQSQRAHFYPERIQMGKMQFEREEGKRMYIAHPTLSPINTPSSTARPARHSVSPMIVSATFAPIAHTNPPQYVVNFYEQQQIPLRQPPPPPQSYIPQTHPYYAPPPPPPCPCAVQQTKPCCELKPCCRSVPMCPPPVPRSCCQPQQQLCCQPNVFEQMMAPARQLFGSLYAPPANNCGVCQGSAYRVARVKRRASGCSQCSGRRKRETTNEEHNRNKRTAGCISRAARAKRSTNGNCADCSSINGIFRRQKRTANCSPCDVRGKREACPCAVSPSSYPISHLSKRSKREVNNKERGYETLLTCDSSCCDFSRCDQLRIFTSKKKGSPMETTLSTAHNNSHSSVHKGLTDRQLTICSALDSIQHLLSATEQPDDDRGLHIDFFPSLFLFFLSLLNTLSTDETSPFPLLLCNCSLDYTPNVLFFQMISIQYDSLFTDLSSNLIPTMCKTHSDQEGCAKKIDGLLKIGKTPVTNVFKRMGNLLDCEELKSIGDPGKLGSAWTTQSVLCTACQTTLKGIALTIDGEDTLHLIEAVHTVFQSTCERIRRSDSTVLEGAPSCPDIATTLVRKLREDEGANDSLCQLAYECPAMRSNNKDEL</sequence>
<feature type="region of interest" description="Disordered" evidence="16">
    <location>
        <begin position="1194"/>
        <end position="1273"/>
    </location>
</feature>
<dbReference type="InterPro" id="IPR050725">
    <property type="entry name" value="CysQ/Inositol_MonoPase"/>
</dbReference>
<feature type="region of interest" description="Disordered" evidence="16">
    <location>
        <begin position="1456"/>
        <end position="1485"/>
    </location>
</feature>
<feature type="region of interest" description="Disordered" evidence="16">
    <location>
        <begin position="1966"/>
        <end position="2025"/>
    </location>
</feature>
<comment type="subcellular location">
    <subcellularLocation>
        <location evidence="3">Membrane</location>
        <topology evidence="3">Single-pass membrane protein</topology>
    </subcellularLocation>
</comment>
<feature type="transmembrane region" description="Helical" evidence="17">
    <location>
        <begin position="222"/>
        <end position="240"/>
    </location>
</feature>
<dbReference type="Gene3D" id="3.40.190.80">
    <property type="match status" value="1"/>
</dbReference>
<keyword evidence="9" id="KW-0378">Hydrolase</keyword>
<feature type="region of interest" description="Disordered" evidence="16">
    <location>
        <begin position="63"/>
        <end position="95"/>
    </location>
</feature>
<dbReference type="PANTHER" id="PTHR43028">
    <property type="entry name" value="3'(2'),5'-BISPHOSPHATE NUCLEOTIDASE 1"/>
    <property type="match status" value="1"/>
</dbReference>
<accession>A0A8R1YIX7</accession>
<feature type="compositionally biased region" description="Low complexity" evidence="16">
    <location>
        <begin position="1805"/>
        <end position="1840"/>
    </location>
</feature>
<feature type="compositionally biased region" description="Low complexity" evidence="16">
    <location>
        <begin position="2014"/>
        <end position="2025"/>
    </location>
</feature>
<feature type="compositionally biased region" description="Basic residues" evidence="16">
    <location>
        <begin position="2182"/>
        <end position="2195"/>
    </location>
</feature>
<keyword evidence="12 17" id="KW-0472">Membrane</keyword>
<feature type="compositionally biased region" description="Low complexity" evidence="16">
    <location>
        <begin position="1544"/>
        <end position="1555"/>
    </location>
</feature>
<feature type="compositionally biased region" description="Basic and acidic residues" evidence="16">
    <location>
        <begin position="1078"/>
        <end position="1091"/>
    </location>
</feature>
<dbReference type="GO" id="GO:0006364">
    <property type="term" value="P:rRNA processing"/>
    <property type="evidence" value="ECO:0007669"/>
    <property type="project" value="InterPro"/>
</dbReference>
<dbReference type="CDD" id="cd01640">
    <property type="entry name" value="IPPase"/>
    <property type="match status" value="1"/>
</dbReference>
<evidence type="ECO:0000256" key="3">
    <source>
        <dbReference type="ARBA" id="ARBA00004167"/>
    </source>
</evidence>
<dbReference type="GO" id="GO:0052834">
    <property type="term" value="F:inositol monophosphate phosphatase activity"/>
    <property type="evidence" value="ECO:0007669"/>
    <property type="project" value="UniProtKB-EC"/>
</dbReference>
<evidence type="ECO:0000313" key="18">
    <source>
        <dbReference type="EnsemblMetazoa" id="PPA31344.1"/>
    </source>
</evidence>
<evidence type="ECO:0000256" key="13">
    <source>
        <dbReference type="ARBA" id="ARBA00042119"/>
    </source>
</evidence>
<reference evidence="19" key="1">
    <citation type="journal article" date="2008" name="Nat. Genet.">
        <title>The Pristionchus pacificus genome provides a unique perspective on nematode lifestyle and parasitism.</title>
        <authorList>
            <person name="Dieterich C."/>
            <person name="Clifton S.W."/>
            <person name="Schuster L.N."/>
            <person name="Chinwalla A."/>
            <person name="Delehaunty K."/>
            <person name="Dinkelacker I."/>
            <person name="Fulton L."/>
            <person name="Fulton R."/>
            <person name="Godfrey J."/>
            <person name="Minx P."/>
            <person name="Mitreva M."/>
            <person name="Roeseler W."/>
            <person name="Tian H."/>
            <person name="Witte H."/>
            <person name="Yang S.P."/>
            <person name="Wilson R.K."/>
            <person name="Sommer R.J."/>
        </authorList>
    </citation>
    <scope>NUCLEOTIDE SEQUENCE [LARGE SCALE GENOMIC DNA]</scope>
    <source>
        <strain evidence="19">PS312</strain>
    </source>
</reference>
<feature type="binding site" evidence="15">
    <location>
        <position position="373"/>
    </location>
    <ligand>
        <name>Mg(2+)</name>
        <dbReference type="ChEBI" id="CHEBI:18420"/>
        <label>1</label>
        <note>catalytic</note>
    </ligand>
</feature>
<dbReference type="GO" id="GO:0046872">
    <property type="term" value="F:metal ion binding"/>
    <property type="evidence" value="ECO:0007669"/>
    <property type="project" value="UniProtKB-KW"/>
</dbReference>
<keyword evidence="10 15" id="KW-0460">Magnesium</keyword>
<feature type="compositionally biased region" description="Basic and acidic residues" evidence="16">
    <location>
        <begin position="2096"/>
        <end position="2115"/>
    </location>
</feature>
<dbReference type="InterPro" id="IPR000760">
    <property type="entry name" value="Inositol_monophosphatase-like"/>
</dbReference>
<accession>A0A2A6BNE8</accession>
<dbReference type="GO" id="GO:0016020">
    <property type="term" value="C:membrane"/>
    <property type="evidence" value="ECO:0007669"/>
    <property type="project" value="UniProtKB-SubCell"/>
</dbReference>
<evidence type="ECO:0000256" key="14">
    <source>
        <dbReference type="ARBA" id="ARBA00042949"/>
    </source>
</evidence>
<evidence type="ECO:0000256" key="1">
    <source>
        <dbReference type="ARBA" id="ARBA00001033"/>
    </source>
</evidence>
<dbReference type="PROSITE" id="PS00630">
    <property type="entry name" value="IMP_2"/>
    <property type="match status" value="1"/>
</dbReference>
<feature type="region of interest" description="Disordered" evidence="16">
    <location>
        <begin position="2050"/>
        <end position="2072"/>
    </location>
</feature>
<feature type="binding site" evidence="15">
    <location>
        <position position="371"/>
    </location>
    <ligand>
        <name>Mg(2+)</name>
        <dbReference type="ChEBI" id="CHEBI:18420"/>
        <label>1</label>
        <note>catalytic</note>
    </ligand>
</feature>
<feature type="binding site" evidence="15">
    <location>
        <position position="323"/>
    </location>
    <ligand>
        <name>Mg(2+)</name>
        <dbReference type="ChEBI" id="CHEBI:18420"/>
        <label>1</label>
        <note>catalytic</note>
    </ligand>
</feature>
<feature type="compositionally biased region" description="Basic and acidic residues" evidence="16">
    <location>
        <begin position="2137"/>
        <end position="2152"/>
    </location>
</feature>
<dbReference type="InterPro" id="IPR020550">
    <property type="entry name" value="Inositol_monophosphatase_CS"/>
</dbReference>
<feature type="compositionally biased region" description="Low complexity" evidence="16">
    <location>
        <begin position="1745"/>
        <end position="1774"/>
    </location>
</feature>
<dbReference type="Gene3D" id="3.30.540.10">
    <property type="entry name" value="Fructose-1,6-Bisphosphatase, subunit A, domain 1"/>
    <property type="match status" value="1"/>
</dbReference>
<reference evidence="18" key="2">
    <citation type="submission" date="2022-06" db="UniProtKB">
        <authorList>
            <consortium name="EnsemblMetazoa"/>
        </authorList>
    </citation>
    <scope>IDENTIFICATION</scope>
    <source>
        <strain evidence="18">PS312</strain>
    </source>
</reference>
<evidence type="ECO:0000256" key="15">
    <source>
        <dbReference type="PIRSR" id="PIRSR600760-2"/>
    </source>
</evidence>
<feature type="compositionally biased region" description="Low complexity" evidence="16">
    <location>
        <begin position="1246"/>
        <end position="1270"/>
    </location>
</feature>
<keyword evidence="7 17" id="KW-0812">Transmembrane</keyword>
<comment type="cofactor">
    <cofactor evidence="2 15">
        <name>Mg(2+)</name>
        <dbReference type="ChEBI" id="CHEBI:18420"/>
    </cofactor>
</comment>
<evidence type="ECO:0000256" key="10">
    <source>
        <dbReference type="ARBA" id="ARBA00022842"/>
    </source>
</evidence>
<comment type="catalytic activity">
    <reaction evidence="1">
        <text>a myo-inositol phosphate + H2O = myo-inositol + phosphate</text>
        <dbReference type="Rhea" id="RHEA:24056"/>
        <dbReference type="ChEBI" id="CHEBI:15377"/>
        <dbReference type="ChEBI" id="CHEBI:17268"/>
        <dbReference type="ChEBI" id="CHEBI:43474"/>
        <dbReference type="ChEBI" id="CHEBI:84139"/>
        <dbReference type="EC" id="3.1.3.25"/>
    </reaction>
</comment>
<evidence type="ECO:0000256" key="6">
    <source>
        <dbReference type="ARBA" id="ARBA00013106"/>
    </source>
</evidence>
<evidence type="ECO:0000256" key="8">
    <source>
        <dbReference type="ARBA" id="ARBA00022723"/>
    </source>
</evidence>
<dbReference type="EC" id="3.1.3.25" evidence="6"/>
<dbReference type="FunFam" id="3.30.540.10:FF:000012">
    <property type="entry name" value="Blast:Putative inositol monophosphatase 3"/>
    <property type="match status" value="1"/>
</dbReference>
<comment type="similarity">
    <text evidence="5">Belongs to the inositol monophosphatase superfamily.</text>
</comment>
<evidence type="ECO:0000256" key="2">
    <source>
        <dbReference type="ARBA" id="ARBA00001946"/>
    </source>
</evidence>
<dbReference type="GO" id="GO:0004519">
    <property type="term" value="F:endonuclease activity"/>
    <property type="evidence" value="ECO:0007669"/>
    <property type="project" value="InterPro"/>
</dbReference>
<protein>
    <recommendedName>
        <fullName evidence="6">inositol-phosphate phosphatase</fullName>
        <ecNumber evidence="6">3.1.3.25</ecNumber>
    </recommendedName>
    <alternativeName>
        <fullName evidence="14">Inositol-1(or 4)-monophosphatase 3</fullName>
    </alternativeName>
    <alternativeName>
        <fullName evidence="13">Myo-inositol monophosphatase A3</fullName>
    </alternativeName>
</protein>
<organism evidence="18 19">
    <name type="scientific">Pristionchus pacificus</name>
    <name type="common">Parasitic nematode worm</name>
    <dbReference type="NCBI Taxonomy" id="54126"/>
    <lineage>
        <taxon>Eukaryota</taxon>
        <taxon>Metazoa</taxon>
        <taxon>Ecdysozoa</taxon>
        <taxon>Nematoda</taxon>
        <taxon>Chromadorea</taxon>
        <taxon>Rhabditida</taxon>
        <taxon>Rhabditina</taxon>
        <taxon>Diplogasteromorpha</taxon>
        <taxon>Diplogasteroidea</taxon>
        <taxon>Neodiplogasteridae</taxon>
        <taxon>Pristionchus</taxon>
    </lineage>
</organism>
<dbReference type="GO" id="GO:0090730">
    <property type="term" value="C:Las1 complex"/>
    <property type="evidence" value="ECO:0007669"/>
    <property type="project" value="InterPro"/>
</dbReference>
<feature type="region of interest" description="Disordered" evidence="16">
    <location>
        <begin position="1745"/>
        <end position="1877"/>
    </location>
</feature>